<evidence type="ECO:0000256" key="2">
    <source>
        <dbReference type="ARBA" id="ARBA00022741"/>
    </source>
</evidence>
<dbReference type="GO" id="GO:1903475">
    <property type="term" value="P:mitotic actomyosin contractile ring assembly"/>
    <property type="evidence" value="ECO:0007669"/>
    <property type="project" value="UniProtKB-ARBA"/>
</dbReference>
<dbReference type="PROSITE" id="PS50096">
    <property type="entry name" value="IQ"/>
    <property type="match status" value="1"/>
</dbReference>
<dbReference type="Gene3D" id="3.30.70.1590">
    <property type="match status" value="1"/>
</dbReference>
<feature type="domain" description="Myosin N-terminal SH3-like" evidence="12">
    <location>
        <begin position="30"/>
        <end position="80"/>
    </location>
</feature>
<dbReference type="Gene3D" id="2.30.30.360">
    <property type="entry name" value="Myosin S1 fragment, N-terminal"/>
    <property type="match status" value="1"/>
</dbReference>
<gene>
    <name evidence="13" type="primary">MYO1_1</name>
    <name evidence="13" type="ORF">IWQ62_001462</name>
</gene>
<evidence type="ECO:0000256" key="6">
    <source>
        <dbReference type="ARBA" id="ARBA00023175"/>
    </source>
</evidence>
<protein>
    <submittedName>
        <fullName evidence="13">Class II myosin</fullName>
    </submittedName>
</protein>
<dbReference type="InterPro" id="IPR002928">
    <property type="entry name" value="Myosin_tail"/>
</dbReference>
<organism evidence="13 14">
    <name type="scientific">Dispira parvispora</name>
    <dbReference type="NCBI Taxonomy" id="1520584"/>
    <lineage>
        <taxon>Eukaryota</taxon>
        <taxon>Fungi</taxon>
        <taxon>Fungi incertae sedis</taxon>
        <taxon>Zoopagomycota</taxon>
        <taxon>Kickxellomycotina</taxon>
        <taxon>Dimargaritomycetes</taxon>
        <taxon>Dimargaritales</taxon>
        <taxon>Dimargaritaceae</taxon>
        <taxon>Dispira</taxon>
    </lineage>
</organism>
<evidence type="ECO:0000256" key="4">
    <source>
        <dbReference type="ARBA" id="ARBA00023054"/>
    </source>
</evidence>
<dbReference type="FunFam" id="1.20.5.4820:FF:000002">
    <property type="entry name" value="Myosin heavy chain 10"/>
    <property type="match status" value="1"/>
</dbReference>
<keyword evidence="5 9" id="KW-0518">Myosin</keyword>
<dbReference type="GO" id="GO:0051015">
    <property type="term" value="F:actin filament binding"/>
    <property type="evidence" value="ECO:0007669"/>
    <property type="project" value="InterPro"/>
</dbReference>
<dbReference type="Gene3D" id="1.20.5.340">
    <property type="match status" value="3"/>
</dbReference>
<dbReference type="Gene3D" id="1.10.287.1490">
    <property type="match status" value="1"/>
</dbReference>
<dbReference type="GO" id="GO:0120104">
    <property type="term" value="C:mitotic actomyosin contractile ring, proximal layer"/>
    <property type="evidence" value="ECO:0007669"/>
    <property type="project" value="UniProtKB-ARBA"/>
</dbReference>
<evidence type="ECO:0000256" key="7">
    <source>
        <dbReference type="ARBA" id="ARBA00023203"/>
    </source>
</evidence>
<dbReference type="Proteomes" id="UP001150925">
    <property type="component" value="Unassembled WGS sequence"/>
</dbReference>
<proteinExistence type="inferred from homology"/>
<evidence type="ECO:0000256" key="9">
    <source>
        <dbReference type="PROSITE-ProRule" id="PRU00782"/>
    </source>
</evidence>
<dbReference type="GO" id="GO:0016020">
    <property type="term" value="C:membrane"/>
    <property type="evidence" value="ECO:0007669"/>
    <property type="project" value="TreeGrafter"/>
</dbReference>
<feature type="coiled-coil region" evidence="10">
    <location>
        <begin position="2051"/>
        <end position="2176"/>
    </location>
</feature>
<dbReference type="PANTHER" id="PTHR13140">
    <property type="entry name" value="MYOSIN"/>
    <property type="match status" value="1"/>
</dbReference>
<dbReference type="GO" id="GO:0000146">
    <property type="term" value="F:microfilament motor activity"/>
    <property type="evidence" value="ECO:0007669"/>
    <property type="project" value="TreeGrafter"/>
</dbReference>
<dbReference type="FunFam" id="1.20.58.530:FF:000001">
    <property type="entry name" value="Myosin heavy chain"/>
    <property type="match status" value="1"/>
</dbReference>
<feature type="coiled-coil region" evidence="10">
    <location>
        <begin position="2203"/>
        <end position="2303"/>
    </location>
</feature>
<evidence type="ECO:0000256" key="1">
    <source>
        <dbReference type="ARBA" id="ARBA00008314"/>
    </source>
</evidence>
<dbReference type="PROSITE" id="PS51844">
    <property type="entry name" value="SH3_LIKE"/>
    <property type="match status" value="1"/>
</dbReference>
<dbReference type="OrthoDB" id="6108017at2759"/>
<dbReference type="Gene3D" id="3.40.850.10">
    <property type="entry name" value="Kinesin motor domain"/>
    <property type="match status" value="1"/>
</dbReference>
<dbReference type="Pfam" id="PF00063">
    <property type="entry name" value="Myosin_head"/>
    <property type="match status" value="1"/>
</dbReference>
<keyword evidence="3 9" id="KW-0067">ATP-binding</keyword>
<dbReference type="GO" id="GO:0005524">
    <property type="term" value="F:ATP binding"/>
    <property type="evidence" value="ECO:0007669"/>
    <property type="project" value="UniProtKB-UniRule"/>
</dbReference>
<dbReference type="FunFam" id="1.20.120.720:FF:000001">
    <property type="entry name" value="Myosin heavy chain, muscle"/>
    <property type="match status" value="1"/>
</dbReference>
<comment type="subunit">
    <text evidence="8">Binds to cdc4 and rlc1.</text>
</comment>
<keyword evidence="4 10" id="KW-0175">Coiled coil</keyword>
<keyword evidence="6 9" id="KW-0505">Motor protein</keyword>
<dbReference type="InterPro" id="IPR008989">
    <property type="entry name" value="Myosin_S1_N"/>
</dbReference>
<feature type="region of interest" description="Actin-binding" evidence="9">
    <location>
        <begin position="646"/>
        <end position="668"/>
    </location>
</feature>
<dbReference type="Pfam" id="PF01576">
    <property type="entry name" value="Myosin_tail_1"/>
    <property type="match status" value="2"/>
</dbReference>
<name>A0A9W8AXT0_9FUNG</name>
<reference evidence="13" key="1">
    <citation type="submission" date="2022-07" db="EMBL/GenBank/DDBJ databases">
        <title>Phylogenomic reconstructions and comparative analyses of Kickxellomycotina fungi.</title>
        <authorList>
            <person name="Reynolds N.K."/>
            <person name="Stajich J.E."/>
            <person name="Barry K."/>
            <person name="Grigoriev I.V."/>
            <person name="Crous P."/>
            <person name="Smith M.E."/>
        </authorList>
    </citation>
    <scope>NUCLEOTIDE SEQUENCE</scope>
    <source>
        <strain evidence="13">RSA 1196</strain>
    </source>
</reference>
<dbReference type="Gene3D" id="4.10.270.10">
    <property type="entry name" value="Myosin, subunit A"/>
    <property type="match status" value="1"/>
</dbReference>
<evidence type="ECO:0000256" key="8">
    <source>
        <dbReference type="ARBA" id="ARBA00064372"/>
    </source>
</evidence>
<dbReference type="Pfam" id="PF02736">
    <property type="entry name" value="Myosin_N"/>
    <property type="match status" value="1"/>
</dbReference>
<evidence type="ECO:0000256" key="5">
    <source>
        <dbReference type="ARBA" id="ARBA00023123"/>
    </source>
</evidence>
<evidence type="ECO:0000259" key="12">
    <source>
        <dbReference type="PROSITE" id="PS51844"/>
    </source>
</evidence>
<dbReference type="EMBL" id="JANBPY010000235">
    <property type="protein sequence ID" value="KAJ1968078.1"/>
    <property type="molecule type" value="Genomic_DNA"/>
</dbReference>
<dbReference type="GO" id="GO:0016459">
    <property type="term" value="C:myosin complex"/>
    <property type="evidence" value="ECO:0007669"/>
    <property type="project" value="UniProtKB-KW"/>
</dbReference>
<evidence type="ECO:0000259" key="11">
    <source>
        <dbReference type="PROSITE" id="PS51456"/>
    </source>
</evidence>
<dbReference type="InterPro" id="IPR004009">
    <property type="entry name" value="SH3_Myosin"/>
</dbReference>
<evidence type="ECO:0000313" key="13">
    <source>
        <dbReference type="EMBL" id="KAJ1968078.1"/>
    </source>
</evidence>
<dbReference type="CDD" id="cd01377">
    <property type="entry name" value="MYSc_class_II"/>
    <property type="match status" value="1"/>
</dbReference>
<feature type="coiled-coil region" evidence="10">
    <location>
        <begin position="1854"/>
        <end position="1994"/>
    </location>
</feature>
<keyword evidence="14" id="KW-1185">Reference proteome</keyword>
<dbReference type="Gene3D" id="1.10.10.820">
    <property type="match status" value="1"/>
</dbReference>
<feature type="domain" description="Myosin motor" evidence="11">
    <location>
        <begin position="84"/>
        <end position="768"/>
    </location>
</feature>
<dbReference type="SUPFAM" id="SSF90257">
    <property type="entry name" value="Myosin rod fragments"/>
    <property type="match status" value="6"/>
</dbReference>
<accession>A0A9W8AXT0</accession>
<dbReference type="PRINTS" id="PR00193">
    <property type="entry name" value="MYOSINHEAVY"/>
</dbReference>
<evidence type="ECO:0000256" key="3">
    <source>
        <dbReference type="ARBA" id="ARBA00022840"/>
    </source>
</evidence>
<comment type="caution">
    <text evidence="13">The sequence shown here is derived from an EMBL/GenBank/DDBJ whole genome shotgun (WGS) entry which is preliminary data.</text>
</comment>
<feature type="coiled-coil region" evidence="10">
    <location>
        <begin position="832"/>
        <end position="1825"/>
    </location>
</feature>
<sequence length="2305" mass="267639">MSSFTSTRQRELQRLSNSQVESEVAHANFSDKRYVWVPDAEKGYELGYIVREEEGDDVVVHLQSGQDFLVSMNDVEKVNPPKFDKVEDMADLGYLNEASVVHNLKLRYYDNLIYTYSGLFLVAVNPYYNLPIYTDEVLRSYRGKKRGEAPPHIFAISDSAYQSMLQRRENQSILITGESGAGKTENTKKVIQHLTGIASDRSKARAGAVTLEQQILRANPILEAFGNAKTVRNNNSSRFGKFIRIGFNNKGYIAGANIDWYLFEKSRVTHQSSKERNYHVFYQFLKGAPPELKETLLLDGGLDDYSYTRGSLKDIEGVDDMADFKLLMDSFAVLNFSSELQLNFFRILASVLHLGNIKVTSTRDDQAMLSESVAAEKVCHVLGIPTAEFTKGLLRPRMKAGRDWVTQARNVQQVNYSVEALARALYERMFGKLIERINATIDRPTGKGSFIGVLDIAGFEIFDSNSFEQLCINYTNERLQQFFNHHMFVLEQEEYRREGIEWQFIDFGLDLQPTIDLIEKTKPIGILSCLDEECVMPKATDKTFTEKLHGLWRGRSPHYDAPRFKQGFIIRHYASEVEYTTDGWLDKNKDPLNENITRLLAQSSESFIADLFHDFRDDAPSTAAQGRGRARRGAFRTVGQRHKEQLNSLMNQLHATEPHFVRCIIPNEQKLPKVVDTPLVLEQLRCNGVLEGIRICRQGFPNRLPFAEFRQRYEILAPGAIGRGFVDSKQAAQLLLEALQMDPSQYRVGRSKVFFRAGVLPELEEIRDVKLSQIISNFQAYCRGFLAHRQFRRRLDQAKAIRIIQRNARVYIQLQKWSWWKLYTQVKPLLQVTRIDEELKQKLDTIQQLEQRLTQHEEEQAQLKSTQDDLLKEKQTVEELLESERNLALDQEAILKRTQERELTLEESLREASAELERLEQQCEELRQAKEEAESRLQELLASRDDEAIVMESMDKEREERGQLIQELQGLLDTEKERCQALEENVQDKMARLEQATEALESTENRQLELEKETVRLKSDLGTLEQRLKSEETARASLGGERATLEDRLRQVEDQWRQSEAAREDVSQEVEQLQGEVANLTDQLQALNADKETLDKQRRDLTLKVDTLTEQLKVEQGERDRLNQLRQRLETELNETRQLTSAKLDEETKQKQLARLREEELSNVRQELQAAQVELEESRQKQTQLTESLKTELQDVQHTNKSLVEKHQQLKTASEESKARVAQLVATVKELEGVKSRLEAELNQRNNSLSTTSAEVATLTKARDEAQKELTMLRDQYAALDRDFGESESTRRQAEHKLATLKEELAETERARSNIGDARAQLEVQLIELRQRLEDMESLREDMQTRFTQQSSELEEIKEQHHTELLQLKTDQEESQSKLETKYTEAHTRVEELERANGTLEKAKARLVVEVEDLKHEVEREHALVRAADKATKQLETRLKEAQTRVDEERKHRDQTEGEVRKLQSMLDAAQAAVEEKGKQLTVLQRSKGDLEKELKGLIDEIGDGARNVHELEKTKRQLESRIETLEAQVETERSERRKAEELKRNFEQQQTDFRQRLEGELQAKEQQTEESRRLLLKEVNLLGERLDEELAAKMELLKLKQKLEAELADLASTMDHSAKSKSDLERAKKLAESELRKLQVQLETERKAKADLEELAKRHEKKSSGLQTQLERLETRFDTLERTRRQMEKRLDEVTIEAAAHLDSRNRLQDTVKKLKAELEAVQRQLSEASEARSTLEQAREAGNSELEYLKTKVKQDMVSRLESLEESRRALMAALRLAEQESEDKQHQMASLESLRNDLQGEVDQLKERLEQEITARNESDTQHKRAAIELKDTEIKYQTEAAKALELSDSLANYRSKLDDVMARLETAEVERHKALKSEQQIQMTMQEWRELVDKVKEDREAAEGQTRMLEEKVLHLQAKMDEDALVIANLTHVRRRLEEEVQHLTENHEKDLEEQDTTMDAMRAKYQKELEGLSTELEREKADRVTLRERNISLGEQVTELEHRLEGEIKCALAFQREKERLEDKWNQLQGGYTETRASHSAVRERAALLSEQVRDLTARLEGAQAQQDLSDKTCKQLEQRLEELESKYGDTSKQCQHLEKSVSTYETETKQLREQLEEERDISETAISKLNKVEELLKEHQDELNRERQTNTELTKAKIQLEKQIKSLNLRLLDLETCSMADISRGSKRFTHIPANLAQQLESEAKEKNETMRTTRKMERTIRELQFQLSERDKHRSRQDEELRRMEHKIERMKAHIDDLETVENTLQLSKRRAERECEEHREYSKRLERELERIKAHFG</sequence>
<feature type="binding site" evidence="9">
    <location>
        <begin position="177"/>
        <end position="184"/>
    </location>
    <ligand>
        <name>ATP</name>
        <dbReference type="ChEBI" id="CHEBI:30616"/>
    </ligand>
</feature>
<dbReference type="SUPFAM" id="SSF52540">
    <property type="entry name" value="P-loop containing nucleoside triphosphate hydrolases"/>
    <property type="match status" value="1"/>
</dbReference>
<dbReference type="InterPro" id="IPR001609">
    <property type="entry name" value="Myosin_head_motor_dom-like"/>
</dbReference>
<keyword evidence="7 9" id="KW-0009">Actin-binding</keyword>
<dbReference type="PROSITE" id="PS51456">
    <property type="entry name" value="MYOSIN_MOTOR"/>
    <property type="match status" value="1"/>
</dbReference>
<dbReference type="GO" id="GO:0007015">
    <property type="term" value="P:actin filament organization"/>
    <property type="evidence" value="ECO:0007669"/>
    <property type="project" value="TreeGrafter"/>
</dbReference>
<dbReference type="PANTHER" id="PTHR13140:SF857">
    <property type="entry name" value="MYOSIN-11"/>
    <property type="match status" value="1"/>
</dbReference>
<dbReference type="Gene3D" id="1.20.58.530">
    <property type="match status" value="1"/>
</dbReference>
<keyword evidence="2 9" id="KW-0547">Nucleotide-binding</keyword>
<evidence type="ECO:0000313" key="14">
    <source>
        <dbReference type="Proteomes" id="UP001150925"/>
    </source>
</evidence>
<dbReference type="FunFam" id="1.10.10.820:FF:000001">
    <property type="entry name" value="Myosin heavy chain"/>
    <property type="match status" value="1"/>
</dbReference>
<dbReference type="InterPro" id="IPR027417">
    <property type="entry name" value="P-loop_NTPase"/>
</dbReference>
<dbReference type="InterPro" id="IPR036961">
    <property type="entry name" value="Kinesin_motor_dom_sf"/>
</dbReference>
<comment type="similarity">
    <text evidence="1 9">Belongs to the TRAFAC class myosin-kinesin ATPase superfamily. Myosin family.</text>
</comment>
<dbReference type="GO" id="GO:1902404">
    <property type="term" value="P:mitotic actomyosin contractile ring contraction"/>
    <property type="evidence" value="ECO:0007669"/>
    <property type="project" value="UniProtKB-ARBA"/>
</dbReference>
<dbReference type="SMART" id="SM00242">
    <property type="entry name" value="MYSc"/>
    <property type="match status" value="1"/>
</dbReference>
<dbReference type="FunFam" id="3.40.850.10:FF:000101">
    <property type="entry name" value="Slow myosin heavy chain 2"/>
    <property type="match status" value="1"/>
</dbReference>
<evidence type="ECO:0000256" key="10">
    <source>
        <dbReference type="SAM" id="Coils"/>
    </source>
</evidence>
<dbReference type="Gene3D" id="1.20.120.720">
    <property type="entry name" value="Myosin VI head, motor domain, U50 subdomain"/>
    <property type="match status" value="1"/>
</dbReference>